<comment type="caution">
    <text evidence="1">The sequence shown here is derived from an EMBL/GenBank/DDBJ whole genome shotgun (WGS) entry which is preliminary data.</text>
</comment>
<protein>
    <submittedName>
        <fullName evidence="1">Uncharacterized protein</fullName>
    </submittedName>
</protein>
<dbReference type="EMBL" id="PQFF01000294">
    <property type="protein sequence ID" value="RHZ64550.1"/>
    <property type="molecule type" value="Genomic_DNA"/>
</dbReference>
<accession>A0A397HVD1</accession>
<sequence>MTHLQNSKNLKYRDNLGGLCQICNMKHLKIYLKIKQLWLNAVLNLKRHLKRGFEKELTINSDGKVIHNSCISHCLLSTFGECNNKHENQCSKCDQFFDFFDFMVENIPEIVYLNVQFKATLSELNLDGTIIIADCKMQILPQPACETKQYFLESIPSKILDLTVSVFETVFKQLKKSLSGSK</sequence>
<keyword evidence="2" id="KW-1185">Reference proteome</keyword>
<proteinExistence type="predicted"/>
<gene>
    <name evidence="1" type="ORF">Glove_322g17</name>
</gene>
<reference evidence="1 2" key="1">
    <citation type="submission" date="2018-08" db="EMBL/GenBank/DDBJ databases">
        <title>Genome and evolution of the arbuscular mycorrhizal fungus Diversispora epigaea (formerly Glomus versiforme) and its bacterial endosymbionts.</title>
        <authorList>
            <person name="Sun X."/>
            <person name="Fei Z."/>
            <person name="Harrison M."/>
        </authorList>
    </citation>
    <scope>NUCLEOTIDE SEQUENCE [LARGE SCALE GENOMIC DNA]</scope>
    <source>
        <strain evidence="1 2">IT104</strain>
    </source>
</reference>
<evidence type="ECO:0000313" key="2">
    <source>
        <dbReference type="Proteomes" id="UP000266861"/>
    </source>
</evidence>
<evidence type="ECO:0000313" key="1">
    <source>
        <dbReference type="EMBL" id="RHZ64550.1"/>
    </source>
</evidence>
<name>A0A397HVD1_9GLOM</name>
<dbReference type="AlphaFoldDB" id="A0A397HVD1"/>
<dbReference type="Proteomes" id="UP000266861">
    <property type="component" value="Unassembled WGS sequence"/>
</dbReference>
<organism evidence="1 2">
    <name type="scientific">Diversispora epigaea</name>
    <dbReference type="NCBI Taxonomy" id="1348612"/>
    <lineage>
        <taxon>Eukaryota</taxon>
        <taxon>Fungi</taxon>
        <taxon>Fungi incertae sedis</taxon>
        <taxon>Mucoromycota</taxon>
        <taxon>Glomeromycotina</taxon>
        <taxon>Glomeromycetes</taxon>
        <taxon>Diversisporales</taxon>
        <taxon>Diversisporaceae</taxon>
        <taxon>Diversispora</taxon>
    </lineage>
</organism>